<proteinExistence type="predicted"/>
<feature type="signal peptide" evidence="2">
    <location>
        <begin position="1"/>
        <end position="24"/>
    </location>
</feature>
<gene>
    <name evidence="3" type="ORF">EJ05DRAFT_236389</name>
</gene>
<evidence type="ECO:0000256" key="1">
    <source>
        <dbReference type="SAM" id="Phobius"/>
    </source>
</evidence>
<feature type="transmembrane region" description="Helical" evidence="1">
    <location>
        <begin position="280"/>
        <end position="303"/>
    </location>
</feature>
<evidence type="ECO:0000313" key="4">
    <source>
        <dbReference type="Proteomes" id="UP000799437"/>
    </source>
</evidence>
<keyword evidence="1" id="KW-0812">Transmembrane</keyword>
<evidence type="ECO:0000256" key="2">
    <source>
        <dbReference type="SAM" id="SignalP"/>
    </source>
</evidence>
<keyword evidence="1" id="KW-1133">Transmembrane helix</keyword>
<sequence length="359" mass="39435">MHRFITTTALVFFLHLLNPLPVLGLDSFKTRLHEHYKESQARINTECNIPFSPSNHSFCHAPTLFCPGTVTPNGDCPSLHHCFLPANLADGPSFSPKNATAANTTTTTSLTAHLAGECSPKVSILTTLFVMNVLDASKELLTGHQHVRDKLNLYRLVRPSARSTTAWTPATGAFHAATEILMLLVVTTIERAGNAGMGFGPAMTLWLMRPRWSFLLLFFVKGLAVSNFNNTVWDVVVQESILSLVALPGALGFLFGSGNANRCGLVGWERKEAEHFRNALGFRVFAGAVSALVVSYFCVLAFNRKLDTRMERRGNGVFGSIAAEKKLILPLVVSMGNYICDWILWGSEYCLLCCAERLV</sequence>
<feature type="transmembrane region" description="Helical" evidence="1">
    <location>
        <begin position="212"/>
        <end position="229"/>
    </location>
</feature>
<dbReference type="GeneID" id="54481066"/>
<keyword evidence="4" id="KW-1185">Reference proteome</keyword>
<feature type="transmembrane region" description="Helical" evidence="1">
    <location>
        <begin position="241"/>
        <end position="260"/>
    </location>
</feature>
<dbReference type="Proteomes" id="UP000799437">
    <property type="component" value="Unassembled WGS sequence"/>
</dbReference>
<dbReference type="EMBL" id="ML996591">
    <property type="protein sequence ID" value="KAF2752891.1"/>
    <property type="molecule type" value="Genomic_DNA"/>
</dbReference>
<evidence type="ECO:0000313" key="3">
    <source>
        <dbReference type="EMBL" id="KAF2752891.1"/>
    </source>
</evidence>
<name>A0A6A6VUG8_9PEZI</name>
<dbReference type="RefSeq" id="XP_033595342.1">
    <property type="nucleotide sequence ID" value="XM_033740012.1"/>
</dbReference>
<accession>A0A6A6VUG8</accession>
<protein>
    <submittedName>
        <fullName evidence="3">Uncharacterized protein</fullName>
    </submittedName>
</protein>
<dbReference type="AlphaFoldDB" id="A0A6A6VUG8"/>
<keyword evidence="1" id="KW-0472">Membrane</keyword>
<organism evidence="3 4">
    <name type="scientific">Pseudovirgaria hyperparasitica</name>
    <dbReference type="NCBI Taxonomy" id="470096"/>
    <lineage>
        <taxon>Eukaryota</taxon>
        <taxon>Fungi</taxon>
        <taxon>Dikarya</taxon>
        <taxon>Ascomycota</taxon>
        <taxon>Pezizomycotina</taxon>
        <taxon>Dothideomycetes</taxon>
        <taxon>Dothideomycetes incertae sedis</taxon>
        <taxon>Acrospermales</taxon>
        <taxon>Acrospermaceae</taxon>
        <taxon>Pseudovirgaria</taxon>
    </lineage>
</organism>
<reference evidence="3" key="1">
    <citation type="journal article" date="2020" name="Stud. Mycol.">
        <title>101 Dothideomycetes genomes: a test case for predicting lifestyles and emergence of pathogens.</title>
        <authorList>
            <person name="Haridas S."/>
            <person name="Albert R."/>
            <person name="Binder M."/>
            <person name="Bloem J."/>
            <person name="Labutti K."/>
            <person name="Salamov A."/>
            <person name="Andreopoulos B."/>
            <person name="Baker S."/>
            <person name="Barry K."/>
            <person name="Bills G."/>
            <person name="Bluhm B."/>
            <person name="Cannon C."/>
            <person name="Castanera R."/>
            <person name="Culley D."/>
            <person name="Daum C."/>
            <person name="Ezra D."/>
            <person name="Gonzalez J."/>
            <person name="Henrissat B."/>
            <person name="Kuo A."/>
            <person name="Liang C."/>
            <person name="Lipzen A."/>
            <person name="Lutzoni F."/>
            <person name="Magnuson J."/>
            <person name="Mondo S."/>
            <person name="Nolan M."/>
            <person name="Ohm R."/>
            <person name="Pangilinan J."/>
            <person name="Park H.-J."/>
            <person name="Ramirez L."/>
            <person name="Alfaro M."/>
            <person name="Sun H."/>
            <person name="Tritt A."/>
            <person name="Yoshinaga Y."/>
            <person name="Zwiers L.-H."/>
            <person name="Turgeon B."/>
            <person name="Goodwin S."/>
            <person name="Spatafora J."/>
            <person name="Crous P."/>
            <person name="Grigoriev I."/>
        </authorList>
    </citation>
    <scope>NUCLEOTIDE SEQUENCE</scope>
    <source>
        <strain evidence="3">CBS 121739</strain>
    </source>
</reference>
<feature type="chain" id="PRO_5025382748" evidence="2">
    <location>
        <begin position="25"/>
        <end position="359"/>
    </location>
</feature>
<dbReference type="OrthoDB" id="4582883at2759"/>
<keyword evidence="2" id="KW-0732">Signal</keyword>